<keyword evidence="2" id="KW-0472">Membrane</keyword>
<keyword evidence="2" id="KW-1133">Transmembrane helix</keyword>
<evidence type="ECO:0000256" key="2">
    <source>
        <dbReference type="SAM" id="Phobius"/>
    </source>
</evidence>
<reference evidence="4 5" key="1">
    <citation type="submission" date="2022-05" db="EMBL/GenBank/DDBJ databases">
        <authorList>
            <person name="Jo J.-H."/>
            <person name="Im W.-T."/>
        </authorList>
    </citation>
    <scope>NUCLEOTIDE SEQUENCE [LARGE SCALE GENOMIC DNA]</scope>
    <source>
        <strain evidence="4 5">NSE70-1</strain>
    </source>
</reference>
<sequence>MGAIFLSYAREDRGCAARLADVLETAGHDVWWDRRLDGGEEFSDEIEAALDKSEVVVVAWSQESIRSRWVRDEAGVGCDKGSLVPVSIDGSVPPMGFRQFHTLDLTGWKAARNDERTNELLRSVERRLKGKEEPSPGQRPAKPPRRFSLPQGKPFWFAVAALAFIAAVAAFLAFQKIQNAASQPLKPTIALLPFNAGNEDASLREIATQTRDSIAHTFSQSGVPLRLMNAAPQPGQPSVDFLMSGDVSRSGDKIVATVRLAEAAHGSTVYSQQFEASRDEVRDLPERIGAQMAGNLTTSAKLPLLDPRLSLDPAILTDLLQDNFTGDMLRAYQIAKRSAAKAPDVPLAQLGVAYSTAFIMADLPLEERAGAVAEARQAADRAVELAPKFGEAYSPWCLLRSETLFAACEDRLRLAKRVDPDAPYVNTFLSHLLRSVGRFDESADLAKLAHTHDIYVPTKIGWMLKAMEFEGDSAGVQDLYQQAVRWWPEYQWMFIRNRLFSLIDRGDFQAMQQLEREVKIKNLDPDYVTSDELVAALKSRSIAAARKTCPDGDDMLLNLRCMIALAQLGDQDGAYAIAAKLYPQRVGRTPAETERIWMEEPDTVQTDFIASPGSAPMRRDPRYIQLAERSGLLAYWRSGRPPDFCRRHPEPICKQLFKRK</sequence>
<organism evidence="4 5">
    <name type="scientific">Sphingomonas caseinilyticus</name>
    <dbReference type="NCBI Taxonomy" id="2908205"/>
    <lineage>
        <taxon>Bacteria</taxon>
        <taxon>Pseudomonadati</taxon>
        <taxon>Pseudomonadota</taxon>
        <taxon>Alphaproteobacteria</taxon>
        <taxon>Sphingomonadales</taxon>
        <taxon>Sphingomonadaceae</taxon>
        <taxon>Sphingomonas</taxon>
    </lineage>
</organism>
<feature type="compositionally biased region" description="Basic and acidic residues" evidence="1">
    <location>
        <begin position="125"/>
        <end position="134"/>
    </location>
</feature>
<feature type="domain" description="TIR" evidence="3">
    <location>
        <begin position="1"/>
        <end position="132"/>
    </location>
</feature>
<evidence type="ECO:0000259" key="3">
    <source>
        <dbReference type="PROSITE" id="PS50104"/>
    </source>
</evidence>
<dbReference type="PROSITE" id="PS50104">
    <property type="entry name" value="TIR"/>
    <property type="match status" value="1"/>
</dbReference>
<evidence type="ECO:0000313" key="4">
    <source>
        <dbReference type="EMBL" id="MCL6699716.1"/>
    </source>
</evidence>
<feature type="transmembrane region" description="Helical" evidence="2">
    <location>
        <begin position="155"/>
        <end position="174"/>
    </location>
</feature>
<dbReference type="InterPro" id="IPR000157">
    <property type="entry name" value="TIR_dom"/>
</dbReference>
<keyword evidence="2" id="KW-0812">Transmembrane</keyword>
<dbReference type="Gene3D" id="1.25.40.10">
    <property type="entry name" value="Tetratricopeptide repeat domain"/>
    <property type="match status" value="1"/>
</dbReference>
<comment type="caution">
    <text evidence="4">The sequence shown here is derived from an EMBL/GenBank/DDBJ whole genome shotgun (WGS) entry which is preliminary data.</text>
</comment>
<dbReference type="InterPro" id="IPR035897">
    <property type="entry name" value="Toll_tir_struct_dom_sf"/>
</dbReference>
<evidence type="ECO:0000313" key="5">
    <source>
        <dbReference type="Proteomes" id="UP001203410"/>
    </source>
</evidence>
<name>A0ABT0RXM1_9SPHN</name>
<dbReference type="Proteomes" id="UP001203410">
    <property type="component" value="Unassembled WGS sequence"/>
</dbReference>
<dbReference type="SUPFAM" id="SSF52200">
    <property type="entry name" value="Toll/Interleukin receptor TIR domain"/>
    <property type="match status" value="1"/>
</dbReference>
<accession>A0ABT0RXM1</accession>
<dbReference type="EMBL" id="JAMGBA010000004">
    <property type="protein sequence ID" value="MCL6699716.1"/>
    <property type="molecule type" value="Genomic_DNA"/>
</dbReference>
<dbReference type="Gene3D" id="3.40.50.10140">
    <property type="entry name" value="Toll/interleukin-1 receptor homology (TIR) domain"/>
    <property type="match status" value="1"/>
</dbReference>
<keyword evidence="5" id="KW-1185">Reference proteome</keyword>
<gene>
    <name evidence="4" type="ORF">LZ496_13105</name>
</gene>
<dbReference type="SUPFAM" id="SSF48452">
    <property type="entry name" value="TPR-like"/>
    <property type="match status" value="1"/>
</dbReference>
<evidence type="ECO:0000256" key="1">
    <source>
        <dbReference type="SAM" id="MobiDB-lite"/>
    </source>
</evidence>
<protein>
    <submittedName>
        <fullName evidence="4">TIR domain-containing protein</fullName>
    </submittedName>
</protein>
<dbReference type="InterPro" id="IPR011990">
    <property type="entry name" value="TPR-like_helical_dom_sf"/>
</dbReference>
<feature type="region of interest" description="Disordered" evidence="1">
    <location>
        <begin position="125"/>
        <end position="146"/>
    </location>
</feature>
<proteinExistence type="predicted"/>
<dbReference type="Pfam" id="PF13676">
    <property type="entry name" value="TIR_2"/>
    <property type="match status" value="1"/>
</dbReference>
<dbReference type="RefSeq" id="WP_249905174.1">
    <property type="nucleotide sequence ID" value="NZ_JAMGBA010000004.1"/>
</dbReference>